<dbReference type="Pfam" id="PF16363">
    <property type="entry name" value="GDP_Man_Dehyd"/>
    <property type="match status" value="1"/>
</dbReference>
<dbReference type="OrthoDB" id="9779041at2"/>
<dbReference type="Gene3D" id="3.40.50.720">
    <property type="entry name" value="NAD(P)-binding Rossmann-like Domain"/>
    <property type="match status" value="1"/>
</dbReference>
<proteinExistence type="inferred from homology"/>
<evidence type="ECO:0000256" key="3">
    <source>
        <dbReference type="ARBA" id="ARBA00009263"/>
    </source>
</evidence>
<dbReference type="GO" id="GO:0070401">
    <property type="term" value="F:NADP+ binding"/>
    <property type="evidence" value="ECO:0007669"/>
    <property type="project" value="UniProtKB-UniRule"/>
</dbReference>
<comment type="cofactor">
    <cofactor evidence="2 7">
        <name>NADP(+)</name>
        <dbReference type="ChEBI" id="CHEBI:58349"/>
    </cofactor>
</comment>
<sequence>MKKKALITGLAGQDGSYLAELLLAKGYEVHGIVRRTAIEDTAHKLKNIGHLADRIHLHVASLDNVLSIIKTVKDVIPDECYHLAASSFVSYSFEDEISILNNNVNSTHYLLASIKEFAPGCRFYFAGTSEMFGNVTNAPQDEATPFNPRSIYGISKVSGYHLVKNYRSQYGMFACTGILYNHESPRRGYEFVTRKIVSSAVRIKLGLQDTLTLGNLDAYRDWGYAPDYVNAMWLMLQADAPEDFVVASGETHSVREFVATAFSCLGLDYERYVKVDPKFFRPAEQVQLCGNPAKISTRLHWARTKSLGEIIREMVESEMELYKGTRNEDKG</sequence>
<name>A5G813_GEOUR</name>
<evidence type="ECO:0000313" key="9">
    <source>
        <dbReference type="EMBL" id="ABQ27931.1"/>
    </source>
</evidence>
<gene>
    <name evidence="7" type="primary">gmd</name>
    <name evidence="9" type="ordered locus">Gura_3780</name>
</gene>
<dbReference type="RefSeq" id="WP_011940580.1">
    <property type="nucleotide sequence ID" value="NC_009483.1"/>
</dbReference>
<protein>
    <recommendedName>
        <fullName evidence="4 7">GDP-mannose 4,6-dehydratase</fullName>
        <ecNumber evidence="4 7">4.2.1.47</ecNumber>
    </recommendedName>
    <alternativeName>
        <fullName evidence="7">GDP-D-mannose dehydratase</fullName>
    </alternativeName>
</protein>
<organism evidence="9 10">
    <name type="scientific">Geotalea uraniireducens (strain Rf4)</name>
    <name type="common">Geobacter uraniireducens</name>
    <dbReference type="NCBI Taxonomy" id="351605"/>
    <lineage>
        <taxon>Bacteria</taxon>
        <taxon>Pseudomonadati</taxon>
        <taxon>Thermodesulfobacteriota</taxon>
        <taxon>Desulfuromonadia</taxon>
        <taxon>Geobacterales</taxon>
        <taxon>Geobacteraceae</taxon>
        <taxon>Geotalea</taxon>
    </lineage>
</organism>
<dbReference type="STRING" id="351605.Gura_3780"/>
<keyword evidence="7" id="KW-0521">NADP</keyword>
<accession>A5G813</accession>
<dbReference type="EMBL" id="CP000698">
    <property type="protein sequence ID" value="ABQ27931.1"/>
    <property type="molecule type" value="Genomic_DNA"/>
</dbReference>
<dbReference type="AlphaFoldDB" id="A5G813"/>
<feature type="domain" description="NAD(P)-binding" evidence="8">
    <location>
        <begin position="6"/>
        <end position="314"/>
    </location>
</feature>
<reference evidence="9 10" key="1">
    <citation type="submission" date="2007-05" db="EMBL/GenBank/DDBJ databases">
        <title>Complete sequence of Geobacter uraniireducens Rf4.</title>
        <authorList>
            <consortium name="US DOE Joint Genome Institute"/>
            <person name="Copeland A."/>
            <person name="Lucas S."/>
            <person name="Lapidus A."/>
            <person name="Barry K."/>
            <person name="Detter J.C."/>
            <person name="Glavina del Rio T."/>
            <person name="Hammon N."/>
            <person name="Israni S."/>
            <person name="Dalin E."/>
            <person name="Tice H."/>
            <person name="Pitluck S."/>
            <person name="Chertkov O."/>
            <person name="Brettin T."/>
            <person name="Bruce D."/>
            <person name="Han C."/>
            <person name="Schmutz J."/>
            <person name="Larimer F."/>
            <person name="Land M."/>
            <person name="Hauser L."/>
            <person name="Kyrpides N."/>
            <person name="Mikhailova N."/>
            <person name="Shelobolina E."/>
            <person name="Aklujkar M."/>
            <person name="Lovley D."/>
            <person name="Richardson P."/>
        </authorList>
    </citation>
    <scope>NUCLEOTIDE SEQUENCE [LARGE SCALE GENOMIC DNA]</scope>
    <source>
        <strain evidence="9 10">Rf4</strain>
    </source>
</reference>
<dbReference type="PANTHER" id="PTHR43715:SF1">
    <property type="entry name" value="GDP-MANNOSE 4,6 DEHYDRATASE"/>
    <property type="match status" value="1"/>
</dbReference>
<dbReference type="FunFam" id="3.40.50.720:FF:000924">
    <property type="entry name" value="GDP-mannose 4,6 dehydratase"/>
    <property type="match status" value="1"/>
</dbReference>
<dbReference type="CDD" id="cd05260">
    <property type="entry name" value="GDP_MD_SDR_e"/>
    <property type="match status" value="1"/>
</dbReference>
<dbReference type="KEGG" id="gur:Gura_3780"/>
<dbReference type="GO" id="GO:0008446">
    <property type="term" value="F:GDP-mannose 4,6-dehydratase activity"/>
    <property type="evidence" value="ECO:0007669"/>
    <property type="project" value="UniProtKB-UniRule"/>
</dbReference>
<evidence type="ECO:0000259" key="8">
    <source>
        <dbReference type="Pfam" id="PF16363"/>
    </source>
</evidence>
<comment type="catalytic activity">
    <reaction evidence="1 7">
        <text>GDP-alpha-D-mannose = GDP-4-dehydro-alpha-D-rhamnose + H2O</text>
        <dbReference type="Rhea" id="RHEA:23820"/>
        <dbReference type="ChEBI" id="CHEBI:15377"/>
        <dbReference type="ChEBI" id="CHEBI:57527"/>
        <dbReference type="ChEBI" id="CHEBI:57964"/>
        <dbReference type="EC" id="4.2.1.47"/>
    </reaction>
</comment>
<dbReference type="InterPro" id="IPR016040">
    <property type="entry name" value="NAD(P)-bd_dom"/>
</dbReference>
<comment type="caution">
    <text evidence="7">Lacks conserved residue(s) required for the propagation of feature annotation.</text>
</comment>
<evidence type="ECO:0000256" key="5">
    <source>
        <dbReference type="ARBA" id="ARBA00023239"/>
    </source>
</evidence>
<evidence type="ECO:0000313" key="10">
    <source>
        <dbReference type="Proteomes" id="UP000006695"/>
    </source>
</evidence>
<dbReference type="HAMAP" id="MF_00955">
    <property type="entry name" value="GDP_Man_dehydratase"/>
    <property type="match status" value="1"/>
</dbReference>
<dbReference type="InterPro" id="IPR036291">
    <property type="entry name" value="NAD(P)-bd_dom_sf"/>
</dbReference>
<evidence type="ECO:0000256" key="4">
    <source>
        <dbReference type="ARBA" id="ARBA00011989"/>
    </source>
</evidence>
<dbReference type="HOGENOM" id="CLU_007383_14_0_7"/>
<evidence type="ECO:0000256" key="6">
    <source>
        <dbReference type="ARBA" id="ARBA00059383"/>
    </source>
</evidence>
<dbReference type="SUPFAM" id="SSF51735">
    <property type="entry name" value="NAD(P)-binding Rossmann-fold domains"/>
    <property type="match status" value="1"/>
</dbReference>
<feature type="active site" description="Nucleophile" evidence="7">
    <location>
        <position position="180"/>
    </location>
</feature>
<keyword evidence="5 7" id="KW-0456">Lyase</keyword>
<evidence type="ECO:0000256" key="1">
    <source>
        <dbReference type="ARBA" id="ARBA00000188"/>
    </source>
</evidence>
<evidence type="ECO:0000256" key="7">
    <source>
        <dbReference type="HAMAP-Rule" id="MF_00955"/>
    </source>
</evidence>
<dbReference type="Proteomes" id="UP000006695">
    <property type="component" value="Chromosome"/>
</dbReference>
<dbReference type="InterPro" id="IPR006368">
    <property type="entry name" value="GDP_Man_deHydtase"/>
</dbReference>
<dbReference type="GO" id="GO:0042351">
    <property type="term" value="P:'de novo' GDP-L-fucose biosynthetic process"/>
    <property type="evidence" value="ECO:0007669"/>
    <property type="project" value="TreeGrafter"/>
</dbReference>
<dbReference type="Gene3D" id="3.90.25.10">
    <property type="entry name" value="UDP-galactose 4-epimerase, domain 1"/>
    <property type="match status" value="1"/>
</dbReference>
<comment type="similarity">
    <text evidence="3 7">Belongs to the NAD(P)-dependent epimerase/dehydratase family. GDP-mannose 4,6-dehydratase subfamily.</text>
</comment>
<evidence type="ECO:0000256" key="2">
    <source>
        <dbReference type="ARBA" id="ARBA00001937"/>
    </source>
</evidence>
<keyword evidence="10" id="KW-1185">Reference proteome</keyword>
<dbReference type="EC" id="4.2.1.47" evidence="4 7"/>
<comment type="function">
    <text evidence="6 7">Catalyzes the conversion of GDP-D-mannose to GDP-4-dehydro-6-deoxy-D-mannose.</text>
</comment>
<dbReference type="PANTHER" id="PTHR43715">
    <property type="entry name" value="GDP-MANNOSE 4,6-DEHYDRATASE"/>
    <property type="match status" value="1"/>
</dbReference>